<evidence type="ECO:0000256" key="1">
    <source>
        <dbReference type="ARBA" id="ARBA00005953"/>
    </source>
</evidence>
<dbReference type="PANTHER" id="PTHR31793:SF27">
    <property type="entry name" value="NOVEL THIOESTERASE SUPERFAMILY DOMAIN AND SAPOSIN A-TYPE DOMAIN CONTAINING PROTEIN (0610012H03RIK)"/>
    <property type="match status" value="1"/>
</dbReference>
<dbReference type="OMA" id="DAQGIVH"/>
<sequence>MENNFSFKTRIQVRYAETDAMGVVHHATYPIWFEQARVDFFRAVGAPYDEVEREGFASPVLELNVQYKRPCRFGDFVDVETKLVHEGRCKYKFLYQVTLNGELCTTGYSVHVFTKGGVPTRDKPECIKKVEDKIFSD</sequence>
<dbReference type="InterPro" id="IPR050563">
    <property type="entry name" value="4-hydroxybenzoyl-CoA_TE"/>
</dbReference>
<dbReference type="Proteomes" id="UP000255423">
    <property type="component" value="Unassembled WGS sequence"/>
</dbReference>
<dbReference type="PIRSF" id="PIRSF003230">
    <property type="entry name" value="YbgC"/>
    <property type="match status" value="1"/>
</dbReference>
<dbReference type="Gene3D" id="3.10.129.10">
    <property type="entry name" value="Hotdog Thioesterase"/>
    <property type="match status" value="1"/>
</dbReference>
<evidence type="ECO:0000256" key="2">
    <source>
        <dbReference type="ARBA" id="ARBA00022801"/>
    </source>
</evidence>
<dbReference type="RefSeq" id="WP_014545995.1">
    <property type="nucleotide sequence ID" value="NZ_UHJL01000002.1"/>
</dbReference>
<dbReference type="InterPro" id="IPR006684">
    <property type="entry name" value="YbgC/YbaW"/>
</dbReference>
<dbReference type="CDD" id="cd00586">
    <property type="entry name" value="4HBT"/>
    <property type="match status" value="1"/>
</dbReference>
<protein>
    <submittedName>
        <fullName evidence="3">Acyl-CoA thioester hydrolase</fullName>
    </submittedName>
</protein>
<dbReference type="SUPFAM" id="SSF54637">
    <property type="entry name" value="Thioesterase/thiol ester dehydrase-isomerase"/>
    <property type="match status" value="1"/>
</dbReference>
<dbReference type="PANTHER" id="PTHR31793">
    <property type="entry name" value="4-HYDROXYBENZOYL-COA THIOESTERASE FAMILY MEMBER"/>
    <property type="match status" value="1"/>
</dbReference>
<dbReference type="InterPro" id="IPR029069">
    <property type="entry name" value="HotDog_dom_sf"/>
</dbReference>
<evidence type="ECO:0000313" key="4">
    <source>
        <dbReference type="Proteomes" id="UP000255423"/>
    </source>
</evidence>
<organism evidence="3 4">
    <name type="scientific">Fibrobacter succinogenes</name>
    <name type="common">Bacteroides succinogenes</name>
    <dbReference type="NCBI Taxonomy" id="833"/>
    <lineage>
        <taxon>Bacteria</taxon>
        <taxon>Pseudomonadati</taxon>
        <taxon>Fibrobacterota</taxon>
        <taxon>Fibrobacteria</taxon>
        <taxon>Fibrobacterales</taxon>
        <taxon>Fibrobacteraceae</taxon>
        <taxon>Fibrobacter</taxon>
    </lineage>
</organism>
<dbReference type="PROSITE" id="PS01328">
    <property type="entry name" value="4HBCOA_THIOESTERASE"/>
    <property type="match status" value="1"/>
</dbReference>
<evidence type="ECO:0000313" key="3">
    <source>
        <dbReference type="EMBL" id="SUQ24471.1"/>
    </source>
</evidence>
<keyword evidence="2 3" id="KW-0378">Hydrolase</keyword>
<accession>A0A380S7K1</accession>
<dbReference type="AlphaFoldDB" id="A0A380S7K1"/>
<reference evidence="3 4" key="1">
    <citation type="submission" date="2017-08" db="EMBL/GenBank/DDBJ databases">
        <authorList>
            <person name="de Groot N.N."/>
        </authorList>
    </citation>
    <scope>NUCLEOTIDE SEQUENCE [LARGE SCALE GENOMIC DNA]</scope>
    <source>
        <strain evidence="3 4">HM2</strain>
    </source>
</reference>
<dbReference type="GO" id="GO:0047617">
    <property type="term" value="F:fatty acyl-CoA hydrolase activity"/>
    <property type="evidence" value="ECO:0007669"/>
    <property type="project" value="TreeGrafter"/>
</dbReference>
<dbReference type="EMBL" id="UHJL01000002">
    <property type="protein sequence ID" value="SUQ24471.1"/>
    <property type="molecule type" value="Genomic_DNA"/>
</dbReference>
<dbReference type="InterPro" id="IPR008272">
    <property type="entry name" value="HB-CoA_thioesterase_AS"/>
</dbReference>
<name>A0A380S7K1_FIBSU</name>
<dbReference type="Pfam" id="PF13279">
    <property type="entry name" value="4HBT_2"/>
    <property type="match status" value="1"/>
</dbReference>
<dbReference type="NCBIfam" id="TIGR00051">
    <property type="entry name" value="YbgC/FadM family acyl-CoA thioesterase"/>
    <property type="match status" value="1"/>
</dbReference>
<gene>
    <name evidence="3" type="ORF">SAMN05661053_1877</name>
</gene>
<comment type="similarity">
    <text evidence="1">Belongs to the 4-hydroxybenzoyl-CoA thioesterase family.</text>
</comment>
<proteinExistence type="inferred from homology"/>